<feature type="transmembrane region" description="Helical" evidence="1">
    <location>
        <begin position="7"/>
        <end position="24"/>
    </location>
</feature>
<dbReference type="STRING" id="485915.Dret_0237"/>
<dbReference type="KEGG" id="drt:Dret_0237"/>
<dbReference type="Proteomes" id="UP000001052">
    <property type="component" value="Chromosome"/>
</dbReference>
<keyword evidence="1" id="KW-0812">Transmembrane</keyword>
<gene>
    <name evidence="2" type="primary">dsrJ</name>
    <name evidence="2" type="ordered locus">Dret_0237</name>
</gene>
<evidence type="ECO:0000313" key="2">
    <source>
        <dbReference type="EMBL" id="ACV67539.1"/>
    </source>
</evidence>
<dbReference type="AlphaFoldDB" id="C8WZR4"/>
<dbReference type="InterPro" id="IPR047668">
    <property type="entry name" value="DsrJ"/>
</dbReference>
<organism evidence="2 3">
    <name type="scientific">Desulfohalobium retbaense (strain ATCC 49708 / DSM 5692 / JCM 16813 / HR100)</name>
    <dbReference type="NCBI Taxonomy" id="485915"/>
    <lineage>
        <taxon>Bacteria</taxon>
        <taxon>Pseudomonadati</taxon>
        <taxon>Thermodesulfobacteriota</taxon>
        <taxon>Desulfovibrionia</taxon>
        <taxon>Desulfovibrionales</taxon>
        <taxon>Desulfohalobiaceae</taxon>
        <taxon>Desulfohalobium</taxon>
    </lineage>
</organism>
<dbReference type="RefSeq" id="WP_015750698.1">
    <property type="nucleotide sequence ID" value="NC_013223.1"/>
</dbReference>
<dbReference type="eggNOG" id="ENOG5032SEM">
    <property type="taxonomic scope" value="Bacteria"/>
</dbReference>
<dbReference type="InterPro" id="IPR036280">
    <property type="entry name" value="Multihaem_cyt_sf"/>
</dbReference>
<keyword evidence="1" id="KW-0472">Membrane</keyword>
<proteinExistence type="predicted"/>
<evidence type="ECO:0000256" key="1">
    <source>
        <dbReference type="SAM" id="Phobius"/>
    </source>
</evidence>
<dbReference type="SUPFAM" id="SSF48695">
    <property type="entry name" value="Multiheme cytochromes"/>
    <property type="match status" value="1"/>
</dbReference>
<keyword evidence="3" id="KW-1185">Reference proteome</keyword>
<dbReference type="NCBIfam" id="NF038038">
    <property type="entry name" value="cytoc_DsrJ"/>
    <property type="match status" value="1"/>
</dbReference>
<dbReference type="EMBL" id="CP001734">
    <property type="protein sequence ID" value="ACV67539.1"/>
    <property type="molecule type" value="Genomic_DNA"/>
</dbReference>
<sequence length="139" mass="15964">MYDGGKVITGLIIFVGLMTFPFWFNLGNAAYERPELQEVKDAEECIEPTEYMRTEHMQLLNDWRDSVVREKNRIYVSTTGKEVTMSLQNTCMDCHTSKQEFCDKCHNSAAVSPYCWDCHIAPEEEQQGTESAPKEESHG</sequence>
<protein>
    <submittedName>
        <fullName evidence="2">Membrane-bound menaquinol oxidoreductase, cytochrome c subunit</fullName>
    </submittedName>
</protein>
<dbReference type="HOGENOM" id="CLU_130444_0_0_7"/>
<reference evidence="2 3" key="2">
    <citation type="journal article" date="2010" name="Stand. Genomic Sci.">
        <title>Complete genome sequence of Desulfohalobium retbaense type strain (HR(100)).</title>
        <authorList>
            <person name="Spring S."/>
            <person name="Nolan M."/>
            <person name="Lapidus A."/>
            <person name="Glavina Del Rio T."/>
            <person name="Copeland A."/>
            <person name="Tice H."/>
            <person name="Cheng J.F."/>
            <person name="Lucas S."/>
            <person name="Land M."/>
            <person name="Chen F."/>
            <person name="Bruce D."/>
            <person name="Goodwin L."/>
            <person name="Pitluck S."/>
            <person name="Ivanova N."/>
            <person name="Mavromatis K."/>
            <person name="Mikhailova N."/>
            <person name="Pati A."/>
            <person name="Chen A."/>
            <person name="Palaniappan K."/>
            <person name="Hauser L."/>
            <person name="Chang Y.J."/>
            <person name="Jeffries C.D."/>
            <person name="Munk C."/>
            <person name="Kiss H."/>
            <person name="Chain P."/>
            <person name="Han C."/>
            <person name="Brettin T."/>
            <person name="Detter J.C."/>
            <person name="Schuler E."/>
            <person name="Goker M."/>
            <person name="Rohde M."/>
            <person name="Bristow J."/>
            <person name="Eisen J.A."/>
            <person name="Markowitz V."/>
            <person name="Hugenholtz P."/>
            <person name="Kyrpides N.C."/>
            <person name="Klenk H.P."/>
        </authorList>
    </citation>
    <scope>NUCLEOTIDE SEQUENCE [LARGE SCALE GENOMIC DNA]</scope>
    <source>
        <strain evidence="2 3">DSM 5692</strain>
    </source>
</reference>
<reference evidence="3" key="1">
    <citation type="submission" date="2009-09" db="EMBL/GenBank/DDBJ databases">
        <title>The complete chromosome of Desulfohalobium retbaense DSM 5692.</title>
        <authorList>
            <consortium name="US DOE Joint Genome Institute (JGI-PGF)"/>
            <person name="Lucas S."/>
            <person name="Copeland A."/>
            <person name="Lapidus A."/>
            <person name="Glavina del Rio T."/>
            <person name="Dalin E."/>
            <person name="Tice H."/>
            <person name="Bruce D."/>
            <person name="Goodwin L."/>
            <person name="Pitluck S."/>
            <person name="Kyrpides N."/>
            <person name="Mavromatis K."/>
            <person name="Ivanova N."/>
            <person name="Mikhailova N."/>
            <person name="Munk A.C."/>
            <person name="Brettin T."/>
            <person name="Detter J.C."/>
            <person name="Han C."/>
            <person name="Tapia R."/>
            <person name="Larimer F."/>
            <person name="Land M."/>
            <person name="Hauser L."/>
            <person name="Markowitz V."/>
            <person name="Cheng J.-F."/>
            <person name="Hugenholtz P."/>
            <person name="Woyke T."/>
            <person name="Wu D."/>
            <person name="Spring S."/>
            <person name="Klenk H.-P."/>
            <person name="Eisen J.A."/>
        </authorList>
    </citation>
    <scope>NUCLEOTIDE SEQUENCE [LARGE SCALE GENOMIC DNA]</scope>
    <source>
        <strain evidence="3">DSM 5692</strain>
    </source>
</reference>
<dbReference type="OrthoDB" id="9790557at2"/>
<keyword evidence="1" id="KW-1133">Transmembrane helix</keyword>
<accession>C8WZR4</accession>
<evidence type="ECO:0000313" key="3">
    <source>
        <dbReference type="Proteomes" id="UP000001052"/>
    </source>
</evidence>
<name>C8WZR4_DESRD</name>